<comment type="caution">
    <text evidence="8">The sequence shown here is derived from an EMBL/GenBank/DDBJ whole genome shotgun (WGS) entry which is preliminary data.</text>
</comment>
<keyword evidence="2" id="KW-0902">Two-component regulatory system</keyword>
<keyword evidence="3" id="KW-0805">Transcription regulation</keyword>
<dbReference type="InterPro" id="IPR011006">
    <property type="entry name" value="CheY-like_superfamily"/>
</dbReference>
<dbReference type="GO" id="GO:0032993">
    <property type="term" value="C:protein-DNA complex"/>
    <property type="evidence" value="ECO:0007669"/>
    <property type="project" value="TreeGrafter"/>
</dbReference>
<evidence type="ECO:0000256" key="1">
    <source>
        <dbReference type="ARBA" id="ARBA00022553"/>
    </source>
</evidence>
<name>A0A395W7A0_9FIRM</name>
<dbReference type="GO" id="GO:0000976">
    <property type="term" value="F:transcription cis-regulatory region binding"/>
    <property type="evidence" value="ECO:0007669"/>
    <property type="project" value="TreeGrafter"/>
</dbReference>
<dbReference type="SMART" id="SM00448">
    <property type="entry name" value="REC"/>
    <property type="match status" value="1"/>
</dbReference>
<dbReference type="InterPro" id="IPR039420">
    <property type="entry name" value="WalR-like"/>
</dbReference>
<dbReference type="Gene3D" id="3.40.50.2300">
    <property type="match status" value="1"/>
</dbReference>
<reference evidence="8 9" key="1">
    <citation type="submission" date="2018-08" db="EMBL/GenBank/DDBJ databases">
        <title>A genome reference for cultivated species of the human gut microbiota.</title>
        <authorList>
            <person name="Zou Y."/>
            <person name="Xue W."/>
            <person name="Luo G."/>
        </authorList>
    </citation>
    <scope>NUCLEOTIDE SEQUENCE [LARGE SCALE GENOMIC DNA]</scope>
    <source>
        <strain evidence="8 9">AF15-20</strain>
    </source>
</reference>
<dbReference type="Gene3D" id="6.10.250.690">
    <property type="match status" value="1"/>
</dbReference>
<proteinExistence type="predicted"/>
<keyword evidence="5" id="KW-0804">Transcription</keyword>
<dbReference type="Pfam" id="PF00072">
    <property type="entry name" value="Response_reg"/>
    <property type="match status" value="1"/>
</dbReference>
<dbReference type="InterPro" id="IPR036388">
    <property type="entry name" value="WH-like_DNA-bd_sf"/>
</dbReference>
<feature type="domain" description="Response regulatory" evidence="7">
    <location>
        <begin position="2"/>
        <end position="116"/>
    </location>
</feature>
<evidence type="ECO:0000259" key="7">
    <source>
        <dbReference type="PROSITE" id="PS50110"/>
    </source>
</evidence>
<dbReference type="Pfam" id="PF00486">
    <property type="entry name" value="Trans_reg_C"/>
    <property type="match status" value="1"/>
</dbReference>
<evidence type="ECO:0000256" key="2">
    <source>
        <dbReference type="ARBA" id="ARBA00023012"/>
    </source>
</evidence>
<gene>
    <name evidence="8" type="ORF">DWW32_09555</name>
</gene>
<dbReference type="Proteomes" id="UP000265489">
    <property type="component" value="Unassembled WGS sequence"/>
</dbReference>
<dbReference type="InterPro" id="IPR001867">
    <property type="entry name" value="OmpR/PhoB-type_DNA-bd"/>
</dbReference>
<keyword evidence="1 6" id="KW-0597">Phosphoprotein</keyword>
<evidence type="ECO:0000256" key="3">
    <source>
        <dbReference type="ARBA" id="ARBA00023015"/>
    </source>
</evidence>
<protein>
    <submittedName>
        <fullName evidence="8">DNA-binding response regulator</fullName>
    </submittedName>
</protein>
<dbReference type="Gene3D" id="1.10.10.10">
    <property type="entry name" value="Winged helix-like DNA-binding domain superfamily/Winged helix DNA-binding domain"/>
    <property type="match status" value="1"/>
</dbReference>
<dbReference type="PANTHER" id="PTHR48111:SF1">
    <property type="entry name" value="TWO-COMPONENT RESPONSE REGULATOR ORR33"/>
    <property type="match status" value="1"/>
</dbReference>
<dbReference type="AlphaFoldDB" id="A0A395W7A0"/>
<organism evidence="8 9">
    <name type="scientific">Holdemanella biformis</name>
    <dbReference type="NCBI Taxonomy" id="1735"/>
    <lineage>
        <taxon>Bacteria</taxon>
        <taxon>Bacillati</taxon>
        <taxon>Bacillota</taxon>
        <taxon>Erysipelotrichia</taxon>
        <taxon>Erysipelotrichales</taxon>
        <taxon>Erysipelotrichaceae</taxon>
        <taxon>Holdemanella</taxon>
    </lineage>
</organism>
<dbReference type="GO" id="GO:0006355">
    <property type="term" value="P:regulation of DNA-templated transcription"/>
    <property type="evidence" value="ECO:0007669"/>
    <property type="project" value="InterPro"/>
</dbReference>
<dbReference type="GO" id="GO:0005829">
    <property type="term" value="C:cytosol"/>
    <property type="evidence" value="ECO:0007669"/>
    <property type="project" value="TreeGrafter"/>
</dbReference>
<dbReference type="RefSeq" id="WP_118325605.1">
    <property type="nucleotide sequence ID" value="NZ_CATXNH010000017.1"/>
</dbReference>
<dbReference type="SUPFAM" id="SSF52172">
    <property type="entry name" value="CheY-like"/>
    <property type="match status" value="1"/>
</dbReference>
<dbReference type="GO" id="GO:0000156">
    <property type="term" value="F:phosphorelay response regulator activity"/>
    <property type="evidence" value="ECO:0007669"/>
    <property type="project" value="TreeGrafter"/>
</dbReference>
<dbReference type="InterPro" id="IPR001789">
    <property type="entry name" value="Sig_transdc_resp-reg_receiver"/>
</dbReference>
<dbReference type="InterPro" id="IPR016032">
    <property type="entry name" value="Sig_transdc_resp-reg_C-effctor"/>
</dbReference>
<feature type="modified residue" description="4-aspartylphosphate" evidence="6">
    <location>
        <position position="51"/>
    </location>
</feature>
<dbReference type="PROSITE" id="PS50110">
    <property type="entry name" value="RESPONSE_REGULATORY"/>
    <property type="match status" value="1"/>
</dbReference>
<dbReference type="SUPFAM" id="SSF46894">
    <property type="entry name" value="C-terminal effector domain of the bipartite response regulators"/>
    <property type="match status" value="1"/>
</dbReference>
<keyword evidence="4 8" id="KW-0238">DNA-binding</keyword>
<evidence type="ECO:0000256" key="5">
    <source>
        <dbReference type="ARBA" id="ARBA00023163"/>
    </source>
</evidence>
<dbReference type="EMBL" id="QRYQ01000020">
    <property type="protein sequence ID" value="RGU90039.1"/>
    <property type="molecule type" value="Genomic_DNA"/>
</dbReference>
<dbReference type="GeneID" id="66580222"/>
<evidence type="ECO:0000256" key="6">
    <source>
        <dbReference type="PROSITE-ProRule" id="PRU00169"/>
    </source>
</evidence>
<accession>A0A395W7A0</accession>
<evidence type="ECO:0000256" key="4">
    <source>
        <dbReference type="ARBA" id="ARBA00023125"/>
    </source>
</evidence>
<evidence type="ECO:0000313" key="8">
    <source>
        <dbReference type="EMBL" id="RGU90039.1"/>
    </source>
</evidence>
<evidence type="ECO:0000313" key="9">
    <source>
        <dbReference type="Proteomes" id="UP000265489"/>
    </source>
</evidence>
<sequence length="222" mass="25458">MRLLIADDEENLAYALKAVLEDAGYNCNVCFDGKSAIRLISQEIYDGLILDIMMPEKNGYEVLSIIRKKKIDIPVLLLSALNEVDDKVQGFDLGANDYLSKPFSTKELIARIKVMLKENIVDDSYLQYQDILLNKKEETLSCKNTKYQLSKYECSILSLLIRSELNRVPVWLVIEKVWQNKVDVDVKTVSLYVSYVNRKLKALDSKAYIKFDEENIGLCVNI</sequence>
<dbReference type="PANTHER" id="PTHR48111">
    <property type="entry name" value="REGULATOR OF RPOS"/>
    <property type="match status" value="1"/>
</dbReference>